<evidence type="ECO:0000259" key="7">
    <source>
        <dbReference type="PROSITE" id="PS50862"/>
    </source>
</evidence>
<protein>
    <recommendedName>
        <fullName evidence="7">Aminoacyl-transfer RNA synthetases class-II family profile domain-containing protein</fullName>
    </recommendedName>
</protein>
<evidence type="ECO:0000256" key="5">
    <source>
        <dbReference type="ARBA" id="ARBA00022840"/>
    </source>
</evidence>
<keyword evidence="3" id="KW-0028">Amino-acid biosynthesis</keyword>
<evidence type="ECO:0000256" key="4">
    <source>
        <dbReference type="ARBA" id="ARBA00022741"/>
    </source>
</evidence>
<reference evidence="9" key="2">
    <citation type="submission" date="2023-11" db="UniProtKB">
        <authorList>
            <consortium name="WormBaseParasite"/>
        </authorList>
    </citation>
    <scope>IDENTIFICATION</scope>
</reference>
<name>A0AA85JR03_TRIRE</name>
<dbReference type="InterPro" id="IPR045864">
    <property type="entry name" value="aa-tRNA-synth_II/BPL/LPL"/>
</dbReference>
<keyword evidence="1" id="KW-0963">Cytoplasm</keyword>
<keyword evidence="8" id="KW-1185">Reference proteome</keyword>
<accession>A0AA85JR03</accession>
<evidence type="ECO:0000256" key="3">
    <source>
        <dbReference type="ARBA" id="ARBA00022605"/>
    </source>
</evidence>
<dbReference type="Pfam" id="PF03590">
    <property type="entry name" value="AsnA"/>
    <property type="match status" value="2"/>
</dbReference>
<keyword evidence="6" id="KW-0061">Asparagine biosynthesis</keyword>
<dbReference type="GO" id="GO:0004071">
    <property type="term" value="F:aspartate-ammonia ligase activity"/>
    <property type="evidence" value="ECO:0007669"/>
    <property type="project" value="InterPro"/>
</dbReference>
<evidence type="ECO:0000256" key="1">
    <source>
        <dbReference type="ARBA" id="ARBA00022490"/>
    </source>
</evidence>
<dbReference type="WBParaSite" id="TREG1_3520.1">
    <property type="protein sequence ID" value="TREG1_3520.1"/>
    <property type="gene ID" value="TREG1_3520"/>
</dbReference>
<evidence type="ECO:0000256" key="6">
    <source>
        <dbReference type="ARBA" id="ARBA00022888"/>
    </source>
</evidence>
<evidence type="ECO:0000313" key="9">
    <source>
        <dbReference type="WBParaSite" id="TREG1_3520.1"/>
    </source>
</evidence>
<keyword evidence="2" id="KW-0436">Ligase</keyword>
<dbReference type="PANTHER" id="PTHR30073">
    <property type="entry name" value="ASPARTATE--AMMONIA LIGASE"/>
    <property type="match status" value="1"/>
</dbReference>
<evidence type="ECO:0000313" key="8">
    <source>
        <dbReference type="Proteomes" id="UP000050795"/>
    </source>
</evidence>
<dbReference type="PROSITE" id="PS50862">
    <property type="entry name" value="AA_TRNA_LIGASE_II"/>
    <property type="match status" value="1"/>
</dbReference>
<dbReference type="Proteomes" id="UP000050795">
    <property type="component" value="Unassembled WGS sequence"/>
</dbReference>
<keyword evidence="5" id="KW-0067">ATP-binding</keyword>
<dbReference type="GO" id="GO:0005524">
    <property type="term" value="F:ATP binding"/>
    <property type="evidence" value="ECO:0007669"/>
    <property type="project" value="UniProtKB-KW"/>
</dbReference>
<dbReference type="InterPro" id="IPR004618">
    <property type="entry name" value="AsnA"/>
</dbReference>
<dbReference type="GO" id="GO:0005829">
    <property type="term" value="C:cytosol"/>
    <property type="evidence" value="ECO:0007669"/>
    <property type="project" value="TreeGrafter"/>
</dbReference>
<keyword evidence="4" id="KW-0547">Nucleotide-binding</keyword>
<organism evidence="8 9">
    <name type="scientific">Trichobilharzia regenti</name>
    <name type="common">Nasal bird schistosome</name>
    <dbReference type="NCBI Taxonomy" id="157069"/>
    <lineage>
        <taxon>Eukaryota</taxon>
        <taxon>Metazoa</taxon>
        <taxon>Spiralia</taxon>
        <taxon>Lophotrochozoa</taxon>
        <taxon>Platyhelminthes</taxon>
        <taxon>Trematoda</taxon>
        <taxon>Digenea</taxon>
        <taxon>Strigeidida</taxon>
        <taxon>Schistosomatoidea</taxon>
        <taxon>Schistosomatidae</taxon>
        <taxon>Trichobilharzia</taxon>
    </lineage>
</organism>
<dbReference type="InterPro" id="IPR006195">
    <property type="entry name" value="aa-tRNA-synth_II"/>
</dbReference>
<dbReference type="AlphaFoldDB" id="A0AA85JR03"/>
<reference evidence="8" key="1">
    <citation type="submission" date="2022-06" db="EMBL/GenBank/DDBJ databases">
        <authorList>
            <person name="Berger JAMES D."/>
            <person name="Berger JAMES D."/>
        </authorList>
    </citation>
    <scope>NUCLEOTIDE SEQUENCE [LARGE SCALE GENOMIC DNA]</scope>
</reference>
<dbReference type="GO" id="GO:0006529">
    <property type="term" value="P:asparagine biosynthetic process"/>
    <property type="evidence" value="ECO:0007669"/>
    <property type="project" value="UniProtKB-KW"/>
</dbReference>
<evidence type="ECO:0000256" key="2">
    <source>
        <dbReference type="ARBA" id="ARBA00022598"/>
    </source>
</evidence>
<dbReference type="PIRSF" id="PIRSF001555">
    <property type="entry name" value="Asp_ammon_ligase"/>
    <property type="match status" value="1"/>
</dbReference>
<proteinExistence type="predicted"/>
<dbReference type="SUPFAM" id="SSF55681">
    <property type="entry name" value="Class II aaRS and biotin synthetases"/>
    <property type="match status" value="1"/>
</dbReference>
<sequence>MEVNRISVCVCIHIFVDHLPVIQSSPQVTITMSRYQSKLDVEKTQEAIKYMRHCFQKHLSANLKLLRVSAPLFVPVNSGLQDDLSGVERAICFDVRSGERAYINQSLAKWKRMALHKYPLKHYQGIYTDMNAIRRDEDVSSLHSYYVDQWDWELVIQRDQRNEKTLEEVVEKIYDAMKQTEKMLELEDLYPEKTPAEREYLAVKQYGAVFLKQIGKVLKSKQVHDKRAPDYDDWELNGDILVYSEHDDRCIELSSMGIRVDEVSMDSQLRQSGCESRRQFEYHQKVLSGEYPLTIGGGIGQSRLCMFFLEKKHIGEVQVSIWPEHVRRECEENNIFLL</sequence>
<dbReference type="PANTHER" id="PTHR30073:SF5">
    <property type="entry name" value="ASPARTATE--AMMONIA LIGASE"/>
    <property type="match status" value="1"/>
</dbReference>
<dbReference type="Gene3D" id="3.30.930.10">
    <property type="entry name" value="Bira Bifunctional Protein, Domain 2"/>
    <property type="match status" value="2"/>
</dbReference>
<feature type="domain" description="Aminoacyl-transfer RNA synthetases class-II family profile" evidence="7">
    <location>
        <begin position="135"/>
        <end position="323"/>
    </location>
</feature>